<proteinExistence type="predicted"/>
<gene>
    <name evidence="1" type="ORF">HGM15179_001644</name>
</gene>
<dbReference type="Proteomes" id="UP000796761">
    <property type="component" value="Unassembled WGS sequence"/>
</dbReference>
<sequence length="220" mass="24448">MDPPPSVEWRGRLCAATEPSGVACSLADQPKSSLLLSPDRERFHVPNADSRTEETFWCDGFLEVIGKGSGTVWVAENSVRWPLIIKKLSKGEEFFSYCCPLAQEYVSASCGVANRVKKPKVLTWRRQINLSRKLNLRCAGIVTGTDCNRKKTAQGRKPYCLAALNTSEKLLPSLVSALLLCCLKKAGLEDQIIKTFFTVPENLSFVFFYEKEELIPPAAS</sequence>
<reference evidence="1" key="1">
    <citation type="submission" date="2019-04" db="EMBL/GenBank/DDBJ databases">
        <title>Genome assembly of Zosterops borbonicus 15179.</title>
        <authorList>
            <person name="Leroy T."/>
            <person name="Anselmetti Y."/>
            <person name="Tilak M.-K."/>
            <person name="Nabholz B."/>
        </authorList>
    </citation>
    <scope>NUCLEOTIDE SEQUENCE</scope>
    <source>
        <strain evidence="1">HGM_15179</strain>
        <tissue evidence="1">Muscle</tissue>
    </source>
</reference>
<organism evidence="1 2">
    <name type="scientific">Zosterops borbonicus</name>
    <dbReference type="NCBI Taxonomy" id="364589"/>
    <lineage>
        <taxon>Eukaryota</taxon>
        <taxon>Metazoa</taxon>
        <taxon>Chordata</taxon>
        <taxon>Craniata</taxon>
        <taxon>Vertebrata</taxon>
        <taxon>Euteleostomi</taxon>
        <taxon>Archelosauria</taxon>
        <taxon>Archosauria</taxon>
        <taxon>Dinosauria</taxon>
        <taxon>Saurischia</taxon>
        <taxon>Theropoda</taxon>
        <taxon>Coelurosauria</taxon>
        <taxon>Aves</taxon>
        <taxon>Neognathae</taxon>
        <taxon>Neoaves</taxon>
        <taxon>Telluraves</taxon>
        <taxon>Australaves</taxon>
        <taxon>Passeriformes</taxon>
        <taxon>Sylvioidea</taxon>
        <taxon>Zosteropidae</taxon>
        <taxon>Zosterops</taxon>
    </lineage>
</organism>
<comment type="caution">
    <text evidence="1">The sequence shown here is derived from an EMBL/GenBank/DDBJ whole genome shotgun (WGS) entry which is preliminary data.</text>
</comment>
<dbReference type="AlphaFoldDB" id="A0A8K1GYF9"/>
<dbReference type="EMBL" id="SWJQ01000024">
    <property type="protein sequence ID" value="TRZ25585.1"/>
    <property type="molecule type" value="Genomic_DNA"/>
</dbReference>
<keyword evidence="2" id="KW-1185">Reference proteome</keyword>
<evidence type="ECO:0000313" key="2">
    <source>
        <dbReference type="Proteomes" id="UP000796761"/>
    </source>
</evidence>
<accession>A0A8K1GYF9</accession>
<evidence type="ECO:0000313" key="1">
    <source>
        <dbReference type="EMBL" id="TRZ25585.1"/>
    </source>
</evidence>
<name>A0A8K1GYF9_9PASS</name>
<protein>
    <submittedName>
        <fullName evidence="1">Uncharacterized protein</fullName>
    </submittedName>
</protein>